<gene>
    <name evidence="1" type="ORF">NCTC9075_00570</name>
</gene>
<evidence type="ECO:0000313" key="1">
    <source>
        <dbReference type="EMBL" id="STP17161.1"/>
    </source>
</evidence>
<evidence type="ECO:0000313" key="2">
    <source>
        <dbReference type="Proteomes" id="UP000254181"/>
    </source>
</evidence>
<name>A0A377JZ18_ECOLX</name>
<protein>
    <submittedName>
        <fullName evidence="1">Uncharacterized protein</fullName>
    </submittedName>
</protein>
<dbReference type="Proteomes" id="UP000254181">
    <property type="component" value="Unassembled WGS sequence"/>
</dbReference>
<organism evidence="1 2">
    <name type="scientific">Escherichia coli</name>
    <dbReference type="NCBI Taxonomy" id="562"/>
    <lineage>
        <taxon>Bacteria</taxon>
        <taxon>Pseudomonadati</taxon>
        <taxon>Pseudomonadota</taxon>
        <taxon>Gammaproteobacteria</taxon>
        <taxon>Enterobacterales</taxon>
        <taxon>Enterobacteriaceae</taxon>
        <taxon>Escherichia</taxon>
    </lineage>
</organism>
<reference evidence="1 2" key="1">
    <citation type="submission" date="2018-06" db="EMBL/GenBank/DDBJ databases">
        <authorList>
            <consortium name="Pathogen Informatics"/>
            <person name="Doyle S."/>
        </authorList>
    </citation>
    <scope>NUCLEOTIDE SEQUENCE [LARGE SCALE GENOMIC DNA]</scope>
    <source>
        <strain evidence="1 2">NCTC9075</strain>
    </source>
</reference>
<accession>A0A377JZ18</accession>
<sequence length="146" mass="16243">MGSNAGSAQLQLNMVVRQHLHHAYWRRGVGVDGIYHADTAHIDHRVTAKFRVIDNQHNVARVLNNGAFGANFVVIELQQRAVTVNAADPQNAEIKAELGDKIECRFANDPASRLRNSPPARIIRKSSFTISVLATLRLLVTMRKLL</sequence>
<dbReference type="AlphaFoldDB" id="A0A377JZ18"/>
<proteinExistence type="predicted"/>
<dbReference type="EMBL" id="UGEM01000004">
    <property type="protein sequence ID" value="STP17161.1"/>
    <property type="molecule type" value="Genomic_DNA"/>
</dbReference>